<dbReference type="RefSeq" id="YP_544112.1">
    <property type="nucleotide sequence ID" value="NC_005091.2"/>
</dbReference>
<name>Q2HPF3_9CAUD</name>
<reference evidence="2" key="1">
    <citation type="submission" date="2006-02" db="EMBL/GenBank/DDBJ databases">
        <title>Complete nucleotide sequence of BcepNazgul, a novel soil phage of Burkholderia cepacia genomovar VII.</title>
        <authorList>
            <person name="Summer E.J."/>
            <person name="Peek M.L."/>
            <person name="Haliburton J.R."/>
            <person name="Hall E."/>
            <person name="Heusinkveld K."/>
            <person name="Simser J."/>
            <person name="No E.G."/>
            <person name="Gonzalez C.F."/>
            <person name="Young R.F."/>
        </authorList>
    </citation>
    <scope>NUCLEOTIDE SEQUENCE [LARGE SCALE GENOMIC DNA]</scope>
</reference>
<dbReference type="GeneID" id="3989576"/>
<organism evidence="2 3">
    <name type="scientific">Burkholderia phage BcepNazgul</name>
    <dbReference type="NCBI Taxonomy" id="242861"/>
    <lineage>
        <taxon>Viruses</taxon>
        <taxon>Duplodnaviria</taxon>
        <taxon>Heunggongvirae</taxon>
        <taxon>Uroviricota</taxon>
        <taxon>Caudoviricetes</taxon>
        <taxon>Casjensviridae</taxon>
        <taxon>Nazgulvirus</taxon>
        <taxon>Nazgulvirus bcepnazgul</taxon>
        <taxon>Burkholderia virus BcepNazgul</taxon>
    </lineage>
</organism>
<sequence>MLNNKYLALTALLLMVSCKSGPPPKAEVPMPQEPKIVVETKFIDTGCNWTKPFTYTLDQAKAIPTPVLKQMVEHNEMGAKKCGWKPPGKATPAKPASE</sequence>
<dbReference type="PROSITE" id="PS51257">
    <property type="entry name" value="PROKAR_LIPOPROTEIN"/>
    <property type="match status" value="1"/>
</dbReference>
<evidence type="ECO:0000313" key="2">
    <source>
        <dbReference type="EMBL" id="ABD46774.1"/>
    </source>
</evidence>
<gene>
    <name evidence="2" type="ORF">Nazgul36</name>
</gene>
<dbReference type="Proteomes" id="UP000002549">
    <property type="component" value="Segment"/>
</dbReference>
<evidence type="ECO:0000313" key="3">
    <source>
        <dbReference type="Proteomes" id="UP000002549"/>
    </source>
</evidence>
<accession>Q2HPF3</accession>
<keyword evidence="3" id="KW-1185">Reference proteome</keyword>
<dbReference type="KEGG" id="vg:3989576"/>
<protein>
    <submittedName>
        <fullName evidence="2">Uncharacterized protein</fullName>
    </submittedName>
</protein>
<feature type="compositionally biased region" description="Low complexity" evidence="1">
    <location>
        <begin position="85"/>
        <end position="98"/>
    </location>
</feature>
<evidence type="ECO:0000256" key="1">
    <source>
        <dbReference type="SAM" id="MobiDB-lite"/>
    </source>
</evidence>
<feature type="region of interest" description="Disordered" evidence="1">
    <location>
        <begin position="78"/>
        <end position="98"/>
    </location>
</feature>
<proteinExistence type="predicted"/>
<dbReference type="EMBL" id="AY357582">
    <property type="protein sequence ID" value="ABD46774.1"/>
    <property type="molecule type" value="Genomic_DNA"/>
</dbReference>